<dbReference type="AlphaFoldDB" id="A0AA41QFV7"/>
<feature type="region of interest" description="Disordered" evidence="1">
    <location>
        <begin position="392"/>
        <end position="427"/>
    </location>
</feature>
<dbReference type="PANTHER" id="PTHR30199">
    <property type="entry name" value="MFS FAMILY TRANSPORTER, PREDICTED SUBSTRATE BENZOATE"/>
    <property type="match status" value="1"/>
</dbReference>
<keyword evidence="2" id="KW-1133">Transmembrane helix</keyword>
<feature type="transmembrane region" description="Helical" evidence="2">
    <location>
        <begin position="45"/>
        <end position="64"/>
    </location>
</feature>
<dbReference type="EMBL" id="JAKGSG010000029">
    <property type="protein sequence ID" value="MCF4121422.1"/>
    <property type="molecule type" value="Genomic_DNA"/>
</dbReference>
<dbReference type="Pfam" id="PF03594">
    <property type="entry name" value="BenE"/>
    <property type="match status" value="1"/>
</dbReference>
<keyword evidence="2" id="KW-0812">Transmembrane</keyword>
<feature type="transmembrane region" description="Helical" evidence="2">
    <location>
        <begin position="71"/>
        <end position="89"/>
    </location>
</feature>
<feature type="transmembrane region" description="Helical" evidence="2">
    <location>
        <begin position="322"/>
        <end position="344"/>
    </location>
</feature>
<proteinExistence type="predicted"/>
<dbReference type="GO" id="GO:0005886">
    <property type="term" value="C:plasma membrane"/>
    <property type="evidence" value="ECO:0007669"/>
    <property type="project" value="TreeGrafter"/>
</dbReference>
<comment type="caution">
    <text evidence="3">The sequence shown here is derived from an EMBL/GenBank/DDBJ whole genome shotgun (WGS) entry which is preliminary data.</text>
</comment>
<name>A0AA41QFV7_9MICO</name>
<dbReference type="NCBIfam" id="TIGR00843">
    <property type="entry name" value="benE"/>
    <property type="match status" value="1"/>
</dbReference>
<dbReference type="GO" id="GO:0042925">
    <property type="term" value="F:benzoate transmembrane transporter activity"/>
    <property type="evidence" value="ECO:0007669"/>
    <property type="project" value="InterPro"/>
</dbReference>
<evidence type="ECO:0000313" key="4">
    <source>
        <dbReference type="Proteomes" id="UP001165405"/>
    </source>
</evidence>
<sequence length="427" mass="42812">MTAEPRTHRTAPVVAGLLTALVGFTSSYAVVLAGLRAVGASPEQAASGLLVVCLTQALGMLWLTARHRLPLTLAWSTPGAALLAGTGMVDGGWPAAVGAFCLVGALILGTAAWPRLGALIAAIPVPIAQAMLAGVLVSLCLEPVRAFAAHPLLVGPVVLTWLVLLRLAPRWAVPAAFAVALVVLGASAARDGGVTGALLPQLAWTTPELTWASALGIALPLFVVTMASQNVPGVAVMASYGYRVPWRETMVVTGLGTAAGAPAGGHAINLAAITAALAASPDAHPDPRRRWVAAHTAGWAYLVLALLSAALTALVSSGPDGVVETVAGLALLATLGSSLAAAAGPADGRESAVVTFVVAASGVTFLGIGAAFWALAAGLAVRWALSFRRRGTPSADAASGGAERDAEPETDAAAVPDAEPEPQTSTR</sequence>
<keyword evidence="4" id="KW-1185">Reference proteome</keyword>
<dbReference type="RefSeq" id="WP_236089218.1">
    <property type="nucleotide sequence ID" value="NZ_JAKGSG010000029.1"/>
</dbReference>
<feature type="transmembrane region" description="Helical" evidence="2">
    <location>
        <begin position="249"/>
        <end position="278"/>
    </location>
</feature>
<feature type="transmembrane region" description="Helical" evidence="2">
    <location>
        <begin position="120"/>
        <end position="141"/>
    </location>
</feature>
<gene>
    <name evidence="3" type="ORF">L1785_10560</name>
</gene>
<evidence type="ECO:0000256" key="1">
    <source>
        <dbReference type="SAM" id="MobiDB-lite"/>
    </source>
</evidence>
<protein>
    <submittedName>
        <fullName evidence="3">Benzoate/H(+) symporter BenE family transporter</fullName>
    </submittedName>
</protein>
<evidence type="ECO:0000256" key="2">
    <source>
        <dbReference type="SAM" id="Phobius"/>
    </source>
</evidence>
<reference evidence="3" key="1">
    <citation type="submission" date="2022-01" db="EMBL/GenBank/DDBJ databases">
        <title>Antribacter sp. nov., isolated from Guizhou of China.</title>
        <authorList>
            <person name="Chengliang C."/>
            <person name="Ya Z."/>
        </authorList>
    </citation>
    <scope>NUCLEOTIDE SEQUENCE</scope>
    <source>
        <strain evidence="3">KLBMP 9083</strain>
    </source>
</reference>
<dbReference type="Proteomes" id="UP001165405">
    <property type="component" value="Unassembled WGS sequence"/>
</dbReference>
<evidence type="ECO:0000313" key="3">
    <source>
        <dbReference type="EMBL" id="MCF4121422.1"/>
    </source>
</evidence>
<dbReference type="InterPro" id="IPR004711">
    <property type="entry name" value="Benzoate_Transporter"/>
</dbReference>
<keyword evidence="2" id="KW-0472">Membrane</keyword>
<accession>A0AA41QFV7</accession>
<feature type="transmembrane region" description="Helical" evidence="2">
    <location>
        <begin position="171"/>
        <end position="189"/>
    </location>
</feature>
<feature type="transmembrane region" description="Helical" evidence="2">
    <location>
        <begin position="209"/>
        <end position="228"/>
    </location>
</feature>
<feature type="transmembrane region" description="Helical" evidence="2">
    <location>
        <begin position="356"/>
        <end position="381"/>
    </location>
</feature>
<dbReference type="PANTHER" id="PTHR30199:SF0">
    <property type="entry name" value="INNER MEMBRANE PROTEIN YDCO"/>
    <property type="match status" value="1"/>
</dbReference>
<feature type="transmembrane region" description="Helical" evidence="2">
    <location>
        <begin position="147"/>
        <end position="164"/>
    </location>
</feature>
<feature type="transmembrane region" description="Helical" evidence="2">
    <location>
        <begin position="95"/>
        <end position="113"/>
    </location>
</feature>
<organism evidence="3 4">
    <name type="scientific">Antribacter soli</name>
    <dbReference type="NCBI Taxonomy" id="2910976"/>
    <lineage>
        <taxon>Bacteria</taxon>
        <taxon>Bacillati</taxon>
        <taxon>Actinomycetota</taxon>
        <taxon>Actinomycetes</taxon>
        <taxon>Micrococcales</taxon>
        <taxon>Promicromonosporaceae</taxon>
        <taxon>Antribacter</taxon>
    </lineage>
</organism>
<feature type="transmembrane region" description="Helical" evidence="2">
    <location>
        <begin position="298"/>
        <end position="315"/>
    </location>
</feature>